<dbReference type="RefSeq" id="WP_327967747.1">
    <property type="nucleotide sequence ID" value="NZ_JARMQG010000113.1"/>
</dbReference>
<dbReference type="Proteomes" id="UP001330749">
    <property type="component" value="Unassembled WGS sequence"/>
</dbReference>
<sequence>MYRKGARYKKIVVGAILAIGIFVFFQVIRLSFFSEDRQIKGVVEEFYGYEQDNDFASSWGLFHSSMKKKFDKSNYIQVRAQVFMNDFGVETFTYKVGNPEKLGKWDMSQSGPTFQHAFKVPVVQRFKGKFGNFNIEQNVYVVKEKGEWKIVWDYAK</sequence>
<evidence type="ECO:0000256" key="1">
    <source>
        <dbReference type="SAM" id="Phobius"/>
    </source>
</evidence>
<dbReference type="EMBL" id="JARMQG010000113">
    <property type="protein sequence ID" value="MED3562793.1"/>
    <property type="molecule type" value="Genomic_DNA"/>
</dbReference>
<keyword evidence="1" id="KW-0472">Membrane</keyword>
<reference evidence="2 3" key="1">
    <citation type="submission" date="2023-03" db="EMBL/GenBank/DDBJ databases">
        <title>Bacillus Genome Sequencing.</title>
        <authorList>
            <person name="Dunlap C."/>
        </authorList>
    </citation>
    <scope>NUCLEOTIDE SEQUENCE [LARGE SCALE GENOMIC DNA]</scope>
    <source>
        <strain evidence="2 3">B-14544</strain>
    </source>
</reference>
<keyword evidence="3" id="KW-1185">Reference proteome</keyword>
<protein>
    <recommendedName>
        <fullName evidence="4">DUF4878 domain-containing protein</fullName>
    </recommendedName>
</protein>
<accession>A0ABU6N9R4</accession>
<organism evidence="2 3">
    <name type="scientific">Bacillus xiapuensis</name>
    <dbReference type="NCBI Taxonomy" id="2014075"/>
    <lineage>
        <taxon>Bacteria</taxon>
        <taxon>Bacillati</taxon>
        <taxon>Bacillota</taxon>
        <taxon>Bacilli</taxon>
        <taxon>Bacillales</taxon>
        <taxon>Bacillaceae</taxon>
        <taxon>Bacillus</taxon>
    </lineage>
</organism>
<comment type="caution">
    <text evidence="2">The sequence shown here is derived from an EMBL/GenBank/DDBJ whole genome shotgun (WGS) entry which is preliminary data.</text>
</comment>
<proteinExistence type="predicted"/>
<feature type="transmembrane region" description="Helical" evidence="1">
    <location>
        <begin position="12"/>
        <end position="32"/>
    </location>
</feature>
<evidence type="ECO:0000313" key="2">
    <source>
        <dbReference type="EMBL" id="MED3562793.1"/>
    </source>
</evidence>
<evidence type="ECO:0000313" key="3">
    <source>
        <dbReference type="Proteomes" id="UP001330749"/>
    </source>
</evidence>
<keyword evidence="1" id="KW-1133">Transmembrane helix</keyword>
<dbReference type="SUPFAM" id="SSF54427">
    <property type="entry name" value="NTF2-like"/>
    <property type="match status" value="1"/>
</dbReference>
<dbReference type="Gene3D" id="3.10.450.100">
    <property type="entry name" value="NTF2-like, domain 1"/>
    <property type="match status" value="1"/>
</dbReference>
<dbReference type="InterPro" id="IPR032710">
    <property type="entry name" value="NTF2-like_dom_sf"/>
</dbReference>
<gene>
    <name evidence="2" type="ORF">P4447_10040</name>
</gene>
<evidence type="ECO:0008006" key="4">
    <source>
        <dbReference type="Google" id="ProtNLM"/>
    </source>
</evidence>
<keyword evidence="1" id="KW-0812">Transmembrane</keyword>
<name>A0ABU6N9R4_9BACI</name>